<gene>
    <name evidence="2" type="ORF">GH810_03620</name>
</gene>
<comment type="caution">
    <text evidence="2">The sequence shown here is derived from an EMBL/GenBank/DDBJ whole genome shotgun (WGS) entry which is preliminary data.</text>
</comment>
<keyword evidence="3" id="KW-1185">Reference proteome</keyword>
<dbReference type="SUPFAM" id="SSF53098">
    <property type="entry name" value="Ribonuclease H-like"/>
    <property type="match status" value="1"/>
</dbReference>
<dbReference type="InterPro" id="IPR036397">
    <property type="entry name" value="RNaseH_sf"/>
</dbReference>
<dbReference type="SMART" id="SM00479">
    <property type="entry name" value="EXOIII"/>
    <property type="match status" value="1"/>
</dbReference>
<feature type="domain" description="Exonuclease" evidence="1">
    <location>
        <begin position="3"/>
        <end position="182"/>
    </location>
</feature>
<reference evidence="2" key="1">
    <citation type="submission" date="2019-10" db="EMBL/GenBank/DDBJ databases">
        <authorList>
            <person name="Ross D.E."/>
            <person name="Gulliver D."/>
        </authorList>
    </citation>
    <scope>NUCLEOTIDE SEQUENCE</scope>
    <source>
        <strain evidence="2">DER-2019</strain>
    </source>
</reference>
<dbReference type="InterPro" id="IPR013520">
    <property type="entry name" value="Ribonucl_H"/>
</dbReference>
<name>A0A923HUF9_9FIRM</name>
<dbReference type="GO" id="GO:0004527">
    <property type="term" value="F:exonuclease activity"/>
    <property type="evidence" value="ECO:0007669"/>
    <property type="project" value="UniProtKB-ARBA"/>
</dbReference>
<dbReference type="GO" id="GO:0003676">
    <property type="term" value="F:nucleic acid binding"/>
    <property type="evidence" value="ECO:0007669"/>
    <property type="project" value="InterPro"/>
</dbReference>
<dbReference type="Gene3D" id="3.30.420.10">
    <property type="entry name" value="Ribonuclease H-like superfamily/Ribonuclease H"/>
    <property type="match status" value="1"/>
</dbReference>
<dbReference type="Proteomes" id="UP000616595">
    <property type="component" value="Unassembled WGS sequence"/>
</dbReference>
<proteinExistence type="predicted"/>
<evidence type="ECO:0000313" key="2">
    <source>
        <dbReference type="EMBL" id="MBC3887397.1"/>
    </source>
</evidence>
<reference evidence="2" key="2">
    <citation type="submission" date="2020-10" db="EMBL/GenBank/DDBJ databases">
        <title>Comparative genomics of the Acetobacterium genus.</title>
        <authorList>
            <person name="Marshall C."/>
            <person name="May H."/>
            <person name="Norman S."/>
        </authorList>
    </citation>
    <scope>NUCLEOTIDE SEQUENCE</scope>
    <source>
        <strain evidence="2">DER-2019</strain>
    </source>
</reference>
<dbReference type="AlphaFoldDB" id="A0A923HUF9"/>
<dbReference type="RefSeq" id="WP_148565780.1">
    <property type="nucleotide sequence ID" value="NZ_RXYA01000002.1"/>
</dbReference>
<evidence type="ECO:0000259" key="1">
    <source>
        <dbReference type="SMART" id="SM00479"/>
    </source>
</evidence>
<dbReference type="InterPro" id="IPR012337">
    <property type="entry name" value="RNaseH-like_sf"/>
</dbReference>
<protein>
    <recommendedName>
        <fullName evidence="1">Exonuclease domain-containing protein</fullName>
    </recommendedName>
</protein>
<dbReference type="OrthoDB" id="2002266at2"/>
<accession>A0A923HUF9</accession>
<dbReference type="EMBL" id="WJBD01000003">
    <property type="protein sequence ID" value="MBC3887397.1"/>
    <property type="molecule type" value="Genomic_DNA"/>
</dbReference>
<sequence length="185" mass="21346">MNRFAVIDTETTWDDAVMSVGLVIADSVTFELVDKRYYILTPFKDHGGMYTYALYANGIKPDLECSRKKAMAELRHFLSEHETTAMFAYNAAFDYRHLPELSHLTWYDIMKVAAYRQHNPRIPDCAECYGTGRLKRGYGVESVYRMLSAELAYCELHNALTDAMDELMIMKLLDHEIGKYAMARI</sequence>
<organism evidence="2 3">
    <name type="scientific">Acetobacterium paludosum</name>
    <dbReference type="NCBI Taxonomy" id="52693"/>
    <lineage>
        <taxon>Bacteria</taxon>
        <taxon>Bacillati</taxon>
        <taxon>Bacillota</taxon>
        <taxon>Clostridia</taxon>
        <taxon>Eubacteriales</taxon>
        <taxon>Eubacteriaceae</taxon>
        <taxon>Acetobacterium</taxon>
    </lineage>
</organism>
<evidence type="ECO:0000313" key="3">
    <source>
        <dbReference type="Proteomes" id="UP000616595"/>
    </source>
</evidence>